<protein>
    <submittedName>
        <fullName evidence="2">Uncharacterized protein</fullName>
    </submittedName>
</protein>
<sequence length="147" mass="15926">MNSINFADMLIVLVAIAVVISMLLCYRSLREAHDWSLTDALSEEVELTKTDAAGTPIDAAGIPLAAGQLPLTITMMKASSSRFIALVGTVAILMLYVGFGLACLYRFASVNEIPDMTKAANFFYSGLVLFAPYLINKFSSVFSIFKP</sequence>
<name>A0A370KL74_9HYPH</name>
<feature type="transmembrane region" description="Helical" evidence="1">
    <location>
        <begin position="6"/>
        <end position="26"/>
    </location>
</feature>
<dbReference type="OrthoDB" id="8369180at2"/>
<gene>
    <name evidence="2" type="ORF">B5K06_20545</name>
</gene>
<comment type="caution">
    <text evidence="2">The sequence shown here is derived from an EMBL/GenBank/DDBJ whole genome shotgun (WGS) entry which is preliminary data.</text>
</comment>
<dbReference type="Proteomes" id="UP000254939">
    <property type="component" value="Unassembled WGS sequence"/>
</dbReference>
<keyword evidence="1" id="KW-1133">Transmembrane helix</keyword>
<evidence type="ECO:0000313" key="2">
    <source>
        <dbReference type="EMBL" id="RDJ08928.1"/>
    </source>
</evidence>
<keyword evidence="1" id="KW-0812">Transmembrane</keyword>
<dbReference type="RefSeq" id="WP_016557164.1">
    <property type="nucleotide sequence ID" value="NZ_KZ857261.1"/>
</dbReference>
<keyword evidence="1" id="KW-0472">Membrane</keyword>
<dbReference type="EMBL" id="NAAC01000018">
    <property type="protein sequence ID" value="RDJ08928.1"/>
    <property type="molecule type" value="Genomic_DNA"/>
</dbReference>
<proteinExistence type="predicted"/>
<accession>A0A370KL74</accession>
<evidence type="ECO:0000256" key="1">
    <source>
        <dbReference type="SAM" id="Phobius"/>
    </source>
</evidence>
<evidence type="ECO:0000313" key="3">
    <source>
        <dbReference type="Proteomes" id="UP000254939"/>
    </source>
</evidence>
<feature type="transmembrane region" description="Helical" evidence="1">
    <location>
        <begin position="119"/>
        <end position="136"/>
    </location>
</feature>
<feature type="transmembrane region" description="Helical" evidence="1">
    <location>
        <begin position="83"/>
        <end position="107"/>
    </location>
</feature>
<organism evidence="2 3">
    <name type="scientific">Rhizobium grahamii</name>
    <dbReference type="NCBI Taxonomy" id="1120045"/>
    <lineage>
        <taxon>Bacteria</taxon>
        <taxon>Pseudomonadati</taxon>
        <taxon>Pseudomonadota</taxon>
        <taxon>Alphaproteobacteria</taxon>
        <taxon>Hyphomicrobiales</taxon>
        <taxon>Rhizobiaceae</taxon>
        <taxon>Rhizobium/Agrobacterium group</taxon>
        <taxon>Rhizobium</taxon>
    </lineage>
</organism>
<dbReference type="AlphaFoldDB" id="A0A370KL74"/>
<reference evidence="2 3" key="1">
    <citation type="submission" date="2017-03" db="EMBL/GenBank/DDBJ databases">
        <title>Genome analysis of Rhizobial strains effectives or ineffectives for nitrogen fixation isolated from bean seeds.</title>
        <authorList>
            <person name="Peralta H."/>
            <person name="Aguilar-Vera A."/>
            <person name="Mora Y."/>
            <person name="Vargas-Lagunas C."/>
            <person name="Girard L."/>
            <person name="Mora J."/>
        </authorList>
    </citation>
    <scope>NUCLEOTIDE SEQUENCE [LARGE SCALE GENOMIC DNA]</scope>
    <source>
        <strain evidence="2 3">CCGM3</strain>
    </source>
</reference>